<evidence type="ECO:0008006" key="3">
    <source>
        <dbReference type="Google" id="ProtNLM"/>
    </source>
</evidence>
<dbReference type="AlphaFoldDB" id="A0A8T9Q6W5"/>
<organism evidence="1 2">
    <name type="scientific">Hymenobacter cellulosilyticus</name>
    <dbReference type="NCBI Taxonomy" id="2932248"/>
    <lineage>
        <taxon>Bacteria</taxon>
        <taxon>Pseudomonadati</taxon>
        <taxon>Bacteroidota</taxon>
        <taxon>Cytophagia</taxon>
        <taxon>Cytophagales</taxon>
        <taxon>Hymenobacteraceae</taxon>
        <taxon>Hymenobacter</taxon>
    </lineage>
</organism>
<accession>A0A8T9Q6W5</accession>
<gene>
    <name evidence="1" type="ORF">MUN79_23350</name>
</gene>
<sequence length="499" mass="55381">MRQARLAASIRRGVLRASGTLLGELNYLRNSRGTRFQQEPVWASVNYRLEFKKRLGTLHHTRATLNGDTIRIRGTHTTVANQPGTLLNFTFEGQQPLMEVLHAALPANLEPYIAGATSPSKAHIRYTISGLTGPTVRPRNVLTFGLRRARLLWPDPKRRIDHWDLQATYDNGEAHSLKTTSLTVQHCRVYSSAGRLNVALTLRDFTRPFVSGRLRGRTELPQLAVVVAPGQWRARHGTAEMDIRLHGLLPPTDDGSAAAMIGQPSLSVQGQVTLQNASFVVLDRNVDFSELNVRVGLRDSIWTLSHASGVLDHMRFQASATTTNLLDYLTGQRLNMQVAGNFAVDELRVQRLRELLRPSAAATRLLARQRAAAASTKMATLGGSLIPPGVRLHVGLRCNRLVLAADTLEQVGLTVLHDGQRVEVQNLAARVWGAQMRGNVSWPTDTLQQVAPIQFALNMHYDTVNYRRLMARIARPRAARPRLRPARPCASCCWPPTAR</sequence>
<dbReference type="RefSeq" id="WP_244674927.1">
    <property type="nucleotide sequence ID" value="NZ_CP095046.1"/>
</dbReference>
<dbReference type="KEGG" id="hcu:MUN79_23350"/>
<reference evidence="1" key="1">
    <citation type="submission" date="2022-04" db="EMBL/GenBank/DDBJ databases">
        <title>Hymenobacter sp. isolated from the air.</title>
        <authorList>
            <person name="Won M."/>
            <person name="Lee C.-M."/>
            <person name="Woen H.-Y."/>
            <person name="Kwon S.-W."/>
        </authorList>
    </citation>
    <scope>NUCLEOTIDE SEQUENCE</scope>
    <source>
        <strain evidence="1">5116S-3</strain>
    </source>
</reference>
<evidence type="ECO:0000313" key="1">
    <source>
        <dbReference type="EMBL" id="UOQ71520.1"/>
    </source>
</evidence>
<dbReference type="Proteomes" id="UP000831796">
    <property type="component" value="Chromosome"/>
</dbReference>
<keyword evidence="2" id="KW-1185">Reference proteome</keyword>
<proteinExistence type="predicted"/>
<name>A0A8T9Q6W5_9BACT</name>
<dbReference type="EMBL" id="CP095046">
    <property type="protein sequence ID" value="UOQ71520.1"/>
    <property type="molecule type" value="Genomic_DNA"/>
</dbReference>
<protein>
    <recommendedName>
        <fullName evidence="3">AsmA-like C-terminal domain-containing protein</fullName>
    </recommendedName>
</protein>
<evidence type="ECO:0000313" key="2">
    <source>
        <dbReference type="Proteomes" id="UP000831796"/>
    </source>
</evidence>